<dbReference type="EMBL" id="DF237440">
    <property type="protein sequence ID" value="GAQ89146.1"/>
    <property type="molecule type" value="Genomic_DNA"/>
</dbReference>
<gene>
    <name evidence="1" type="ORF">KFL_004910040</name>
</gene>
<name>A0A1Y1IK60_KLENI</name>
<reference evidence="1 2" key="1">
    <citation type="journal article" date="2014" name="Nat. Commun.">
        <title>Klebsormidium flaccidum genome reveals primary factors for plant terrestrial adaptation.</title>
        <authorList>
            <person name="Hori K."/>
            <person name="Maruyama F."/>
            <person name="Fujisawa T."/>
            <person name="Togashi T."/>
            <person name="Yamamoto N."/>
            <person name="Seo M."/>
            <person name="Sato S."/>
            <person name="Yamada T."/>
            <person name="Mori H."/>
            <person name="Tajima N."/>
            <person name="Moriyama T."/>
            <person name="Ikeuchi M."/>
            <person name="Watanabe M."/>
            <person name="Wada H."/>
            <person name="Kobayashi K."/>
            <person name="Saito M."/>
            <person name="Masuda T."/>
            <person name="Sasaki-Sekimoto Y."/>
            <person name="Mashiguchi K."/>
            <person name="Awai K."/>
            <person name="Shimojima M."/>
            <person name="Masuda S."/>
            <person name="Iwai M."/>
            <person name="Nobusawa T."/>
            <person name="Narise T."/>
            <person name="Kondo S."/>
            <person name="Saito H."/>
            <person name="Sato R."/>
            <person name="Murakawa M."/>
            <person name="Ihara Y."/>
            <person name="Oshima-Yamada Y."/>
            <person name="Ohtaka K."/>
            <person name="Satoh M."/>
            <person name="Sonobe K."/>
            <person name="Ishii M."/>
            <person name="Ohtani R."/>
            <person name="Kanamori-Sato M."/>
            <person name="Honoki R."/>
            <person name="Miyazaki D."/>
            <person name="Mochizuki H."/>
            <person name="Umetsu J."/>
            <person name="Higashi K."/>
            <person name="Shibata D."/>
            <person name="Kamiya Y."/>
            <person name="Sato N."/>
            <person name="Nakamura Y."/>
            <person name="Tabata S."/>
            <person name="Ida S."/>
            <person name="Kurokawa K."/>
            <person name="Ohta H."/>
        </authorList>
    </citation>
    <scope>NUCLEOTIDE SEQUENCE [LARGE SCALE GENOMIC DNA]</scope>
    <source>
        <strain evidence="1 2">NIES-2285</strain>
    </source>
</reference>
<organism evidence="1 2">
    <name type="scientific">Klebsormidium nitens</name>
    <name type="common">Green alga</name>
    <name type="synonym">Ulothrix nitens</name>
    <dbReference type="NCBI Taxonomy" id="105231"/>
    <lineage>
        <taxon>Eukaryota</taxon>
        <taxon>Viridiplantae</taxon>
        <taxon>Streptophyta</taxon>
        <taxon>Klebsormidiophyceae</taxon>
        <taxon>Klebsormidiales</taxon>
        <taxon>Klebsormidiaceae</taxon>
        <taxon>Klebsormidium</taxon>
    </lineage>
</organism>
<dbReference type="AlphaFoldDB" id="A0A1Y1IK60"/>
<protein>
    <submittedName>
        <fullName evidence="1">Uncharacterized protein</fullName>
    </submittedName>
</protein>
<sequence>MAKSDLTPFLPSSKLRTFPGPLHPARCHCLSELKGRGHDVTFLGLVHKGREDFFLKELNHAGIPFHSLGYWPQSKTDDQTLGVKAEFSECSRFLAYMEGDVATWIGLDKFLANQTRLWNEYVRLGDALYVEPFVLRGKLESILREKRVKLPVMPRGYIQYDGSAAIITGGPGFDFPVPLPPTAFYTGPLLSRFAQEMSRPLAAWLASNVKRVRLS</sequence>
<dbReference type="SUPFAM" id="SSF53756">
    <property type="entry name" value="UDP-Glycosyltransferase/glycogen phosphorylase"/>
    <property type="match status" value="1"/>
</dbReference>
<dbReference type="Proteomes" id="UP000054558">
    <property type="component" value="Unassembled WGS sequence"/>
</dbReference>
<accession>A0A1Y1IK60</accession>
<evidence type="ECO:0000313" key="1">
    <source>
        <dbReference type="EMBL" id="GAQ89146.1"/>
    </source>
</evidence>
<keyword evidence="2" id="KW-1185">Reference proteome</keyword>
<evidence type="ECO:0000313" key="2">
    <source>
        <dbReference type="Proteomes" id="UP000054558"/>
    </source>
</evidence>
<proteinExistence type="predicted"/>